<accession>A0A381ZUK2</accession>
<dbReference type="AlphaFoldDB" id="A0A381ZUK2"/>
<proteinExistence type="predicted"/>
<feature type="transmembrane region" description="Helical" evidence="1">
    <location>
        <begin position="52"/>
        <end position="70"/>
    </location>
</feature>
<evidence type="ECO:0000256" key="1">
    <source>
        <dbReference type="SAM" id="Phobius"/>
    </source>
</evidence>
<evidence type="ECO:0000313" key="2">
    <source>
        <dbReference type="EMBL" id="SVA92968.1"/>
    </source>
</evidence>
<sequence>MSIKINRFELTLNAIGIGVSFICFFHCLLVITIFLGLIGSNIHIIDFFEDDLNHFILIAASFFIAFFSQIRSRTINNSKIQKIIISNKKILIIGGSLLSLSFFVSEIFSELLIILGALTLLSMHINRLLNLYRK</sequence>
<feature type="transmembrane region" description="Helical" evidence="1">
    <location>
        <begin position="90"/>
        <end position="105"/>
    </location>
</feature>
<dbReference type="Pfam" id="PF03203">
    <property type="entry name" value="MerC"/>
    <property type="match status" value="1"/>
</dbReference>
<dbReference type="GO" id="GO:0015097">
    <property type="term" value="F:mercury ion transmembrane transporter activity"/>
    <property type="evidence" value="ECO:0007669"/>
    <property type="project" value="InterPro"/>
</dbReference>
<feature type="transmembrane region" description="Helical" evidence="1">
    <location>
        <begin position="111"/>
        <end position="129"/>
    </location>
</feature>
<reference evidence="2" key="1">
    <citation type="submission" date="2018-05" db="EMBL/GenBank/DDBJ databases">
        <authorList>
            <person name="Lanie J.A."/>
            <person name="Ng W.-L."/>
            <person name="Kazmierczak K.M."/>
            <person name="Andrzejewski T.M."/>
            <person name="Davidsen T.M."/>
            <person name="Wayne K.J."/>
            <person name="Tettelin H."/>
            <person name="Glass J.I."/>
            <person name="Rusch D."/>
            <person name="Podicherti R."/>
            <person name="Tsui H.-C.T."/>
            <person name="Winkler M.E."/>
        </authorList>
    </citation>
    <scope>NUCLEOTIDE SEQUENCE</scope>
</reference>
<keyword evidence="1" id="KW-0812">Transmembrane</keyword>
<gene>
    <name evidence="2" type="ORF">METZ01_LOCUS145822</name>
</gene>
<keyword evidence="1" id="KW-0472">Membrane</keyword>
<protein>
    <recommendedName>
        <fullName evidence="3">MerC mercury resistance protein</fullName>
    </recommendedName>
</protein>
<name>A0A381ZUK2_9ZZZZ</name>
<dbReference type="EMBL" id="UINC01022736">
    <property type="protein sequence ID" value="SVA92968.1"/>
    <property type="molecule type" value="Genomic_DNA"/>
</dbReference>
<dbReference type="InterPro" id="IPR004891">
    <property type="entry name" value="Mercury-R_MerC"/>
</dbReference>
<keyword evidence="1" id="KW-1133">Transmembrane helix</keyword>
<evidence type="ECO:0008006" key="3">
    <source>
        <dbReference type="Google" id="ProtNLM"/>
    </source>
</evidence>
<organism evidence="2">
    <name type="scientific">marine metagenome</name>
    <dbReference type="NCBI Taxonomy" id="408172"/>
    <lineage>
        <taxon>unclassified sequences</taxon>
        <taxon>metagenomes</taxon>
        <taxon>ecological metagenomes</taxon>
    </lineage>
</organism>
<feature type="transmembrane region" description="Helical" evidence="1">
    <location>
        <begin position="12"/>
        <end position="40"/>
    </location>
</feature>
<dbReference type="GO" id="GO:0016020">
    <property type="term" value="C:membrane"/>
    <property type="evidence" value="ECO:0007669"/>
    <property type="project" value="InterPro"/>
</dbReference>